<accession>A0A517YQG2</accession>
<sequence length="97" mass="10249">MDFLSGYAAFKGSHVESRYGSDSLPYAAHRHGRFAAVAAVTLLFADQVPRVILSPASGVKLVTLPGAPLARLLRRICARADMRIGILSGINKGLVSG</sequence>
<dbReference type="Proteomes" id="UP000317369">
    <property type="component" value="Chromosome"/>
</dbReference>
<keyword evidence="2" id="KW-1185">Reference proteome</keyword>
<reference evidence="1 2" key="1">
    <citation type="submission" date="2019-02" db="EMBL/GenBank/DDBJ databases">
        <title>Deep-cultivation of Planctomycetes and their phenomic and genomic characterization uncovers novel biology.</title>
        <authorList>
            <person name="Wiegand S."/>
            <person name="Jogler M."/>
            <person name="Boedeker C."/>
            <person name="Pinto D."/>
            <person name="Vollmers J."/>
            <person name="Rivas-Marin E."/>
            <person name="Kohn T."/>
            <person name="Peeters S.H."/>
            <person name="Heuer A."/>
            <person name="Rast P."/>
            <person name="Oberbeckmann S."/>
            <person name="Bunk B."/>
            <person name="Jeske O."/>
            <person name="Meyerdierks A."/>
            <person name="Storesund J.E."/>
            <person name="Kallscheuer N."/>
            <person name="Luecker S."/>
            <person name="Lage O.M."/>
            <person name="Pohl T."/>
            <person name="Merkel B.J."/>
            <person name="Hornburger P."/>
            <person name="Mueller R.-W."/>
            <person name="Bruemmer F."/>
            <person name="Labrenz M."/>
            <person name="Spormann A.M."/>
            <person name="Op den Camp H."/>
            <person name="Overmann J."/>
            <person name="Amann R."/>
            <person name="Jetten M.S.M."/>
            <person name="Mascher T."/>
            <person name="Medema M.H."/>
            <person name="Devos D.P."/>
            <person name="Kaster A.-K."/>
            <person name="Ovreas L."/>
            <person name="Rohde M."/>
            <person name="Galperin M.Y."/>
            <person name="Jogler C."/>
        </authorList>
    </citation>
    <scope>NUCLEOTIDE SEQUENCE [LARGE SCALE GENOMIC DNA]</scope>
    <source>
        <strain evidence="1 2">KS4</strain>
    </source>
</reference>
<organism evidence="1 2">
    <name type="scientific">Poriferisphaera corsica</name>
    <dbReference type="NCBI Taxonomy" id="2528020"/>
    <lineage>
        <taxon>Bacteria</taxon>
        <taxon>Pseudomonadati</taxon>
        <taxon>Planctomycetota</taxon>
        <taxon>Phycisphaerae</taxon>
        <taxon>Phycisphaerales</taxon>
        <taxon>Phycisphaeraceae</taxon>
        <taxon>Poriferisphaera</taxon>
    </lineage>
</organism>
<dbReference type="KEGG" id="pcor:KS4_04960"/>
<evidence type="ECO:0000313" key="1">
    <source>
        <dbReference type="EMBL" id="QDU32464.1"/>
    </source>
</evidence>
<proteinExistence type="predicted"/>
<dbReference type="EMBL" id="CP036425">
    <property type="protein sequence ID" value="QDU32464.1"/>
    <property type="molecule type" value="Genomic_DNA"/>
</dbReference>
<dbReference type="AlphaFoldDB" id="A0A517YQG2"/>
<protein>
    <submittedName>
        <fullName evidence="1">Uncharacterized protein</fullName>
    </submittedName>
</protein>
<evidence type="ECO:0000313" key="2">
    <source>
        <dbReference type="Proteomes" id="UP000317369"/>
    </source>
</evidence>
<gene>
    <name evidence="1" type="ORF">KS4_04960</name>
</gene>
<name>A0A517YQG2_9BACT</name>